<evidence type="ECO:0000259" key="11">
    <source>
        <dbReference type="Pfam" id="PF10444"/>
    </source>
</evidence>
<evidence type="ECO:0000256" key="1">
    <source>
        <dbReference type="ARBA" id="ARBA00004123"/>
    </source>
</evidence>
<comment type="similarity">
    <text evidence="3">Belongs to the borealin family.</text>
</comment>
<evidence type="ECO:0000313" key="12">
    <source>
        <dbReference type="EMBL" id="CAF9921007.1"/>
    </source>
</evidence>
<dbReference type="GO" id="GO:0000070">
    <property type="term" value="P:mitotic sister chromatid segregation"/>
    <property type="evidence" value="ECO:0007669"/>
    <property type="project" value="TreeGrafter"/>
</dbReference>
<keyword evidence="4" id="KW-0158">Chromosome</keyword>
<gene>
    <name evidence="12" type="ORF">GOMPHAMPRED_002200</name>
</gene>
<feature type="region of interest" description="Disordered" evidence="10">
    <location>
        <begin position="1"/>
        <end position="26"/>
    </location>
</feature>
<evidence type="ECO:0000256" key="8">
    <source>
        <dbReference type="ARBA" id="ARBA00023306"/>
    </source>
</evidence>
<evidence type="ECO:0000256" key="6">
    <source>
        <dbReference type="ARBA" id="ARBA00022776"/>
    </source>
</evidence>
<accession>A0A8H3IAK3</accession>
<dbReference type="GO" id="GO:0032133">
    <property type="term" value="C:chromosome passenger complex"/>
    <property type="evidence" value="ECO:0007669"/>
    <property type="project" value="TreeGrafter"/>
</dbReference>
<proteinExistence type="inferred from homology"/>
<feature type="region of interest" description="Disordered" evidence="10">
    <location>
        <begin position="253"/>
        <end position="281"/>
    </location>
</feature>
<feature type="region of interest" description="Disordered" evidence="10">
    <location>
        <begin position="294"/>
        <end position="340"/>
    </location>
</feature>
<evidence type="ECO:0000256" key="2">
    <source>
        <dbReference type="ARBA" id="ARBA00004584"/>
    </source>
</evidence>
<dbReference type="AlphaFoldDB" id="A0A8H3IAK3"/>
<sequence length="340" mass="36033">MAPSRKQADQSPAILEPATTPQRSPIKKTFVITQRQKQALIDNLQLEITERARRLRAQYALQAQSLRSKLERRVSRVPPASRGKTMEELLLKHAATAATEIQAPRVQVTKKTVIRKDTAIADRPINPTSPKSRGTKRKSGAMYELDKENTPDPSAAPMPKRQARDAAGSRTNPSMVLSPKTNNSKTLLQSPTRLPLGSPAKAVGCSESPLKPSVSPLKFAAAAATVGLANMVGGKSVVATIARARTNSKTIKTSAKANSVTQPRTVSAASNSSGSSGTSTGTIVRRVGAAIKSSVAPKKVASAKPAVPKKAVASRAKANATKPEVAVVEKRTLRKRPQGV</sequence>
<keyword evidence="6" id="KW-0498">Mitosis</keyword>
<evidence type="ECO:0000256" key="9">
    <source>
        <dbReference type="ARBA" id="ARBA00023328"/>
    </source>
</evidence>
<evidence type="ECO:0000256" key="4">
    <source>
        <dbReference type="ARBA" id="ARBA00022454"/>
    </source>
</evidence>
<reference evidence="12" key="1">
    <citation type="submission" date="2021-03" db="EMBL/GenBank/DDBJ databases">
        <authorList>
            <person name="Tagirdzhanova G."/>
        </authorList>
    </citation>
    <scope>NUCLEOTIDE SEQUENCE</scope>
</reference>
<keyword evidence="5" id="KW-0132">Cell division</keyword>
<feature type="compositionally biased region" description="Low complexity" evidence="10">
    <location>
        <begin position="294"/>
        <end position="318"/>
    </location>
</feature>
<keyword evidence="13" id="KW-1185">Reference proteome</keyword>
<feature type="domain" description="Borealin N-terminal" evidence="11">
    <location>
        <begin position="36"/>
        <end position="90"/>
    </location>
</feature>
<dbReference type="GO" id="GO:0000775">
    <property type="term" value="C:chromosome, centromeric region"/>
    <property type="evidence" value="ECO:0007669"/>
    <property type="project" value="UniProtKB-SubCell"/>
</dbReference>
<dbReference type="PANTHER" id="PTHR16040">
    <property type="entry name" value="AUSTRALIN, ISOFORM A-RELATED"/>
    <property type="match status" value="1"/>
</dbReference>
<dbReference type="EMBL" id="CAJPDQ010000016">
    <property type="protein sequence ID" value="CAF9921007.1"/>
    <property type="molecule type" value="Genomic_DNA"/>
</dbReference>
<evidence type="ECO:0000256" key="7">
    <source>
        <dbReference type="ARBA" id="ARBA00023242"/>
    </source>
</evidence>
<feature type="region of interest" description="Disordered" evidence="10">
    <location>
        <begin position="118"/>
        <end position="201"/>
    </location>
</feature>
<protein>
    <recommendedName>
        <fullName evidence="11">Borealin N-terminal domain-containing protein</fullName>
    </recommendedName>
</protein>
<keyword evidence="7" id="KW-0539">Nucleus</keyword>
<comment type="subcellular location">
    <subcellularLocation>
        <location evidence="2">Chromosome</location>
        <location evidence="2">Centromere</location>
    </subcellularLocation>
    <subcellularLocation>
        <location evidence="1">Nucleus</location>
    </subcellularLocation>
</comment>
<dbReference type="GO" id="GO:0005634">
    <property type="term" value="C:nucleus"/>
    <property type="evidence" value="ECO:0007669"/>
    <property type="project" value="UniProtKB-SubCell"/>
</dbReference>
<evidence type="ECO:0000256" key="10">
    <source>
        <dbReference type="SAM" id="MobiDB-lite"/>
    </source>
</evidence>
<evidence type="ECO:0000313" key="13">
    <source>
        <dbReference type="Proteomes" id="UP000664169"/>
    </source>
</evidence>
<feature type="compositionally biased region" description="Polar residues" evidence="10">
    <location>
        <begin position="253"/>
        <end position="265"/>
    </location>
</feature>
<dbReference type="GO" id="GO:0051301">
    <property type="term" value="P:cell division"/>
    <property type="evidence" value="ECO:0007669"/>
    <property type="project" value="UniProtKB-KW"/>
</dbReference>
<evidence type="ECO:0000256" key="3">
    <source>
        <dbReference type="ARBA" id="ARBA00009914"/>
    </source>
</evidence>
<dbReference type="GO" id="GO:0051233">
    <property type="term" value="C:spindle midzone"/>
    <property type="evidence" value="ECO:0007669"/>
    <property type="project" value="TreeGrafter"/>
</dbReference>
<dbReference type="PANTHER" id="PTHR16040:SF7">
    <property type="entry name" value="AUSTRALIN, ISOFORM A-RELATED"/>
    <property type="match status" value="1"/>
</dbReference>
<keyword evidence="9" id="KW-0137">Centromere</keyword>
<feature type="compositionally biased region" description="Low complexity" evidence="10">
    <location>
        <begin position="267"/>
        <end position="281"/>
    </location>
</feature>
<name>A0A8H3IAK3_9LECA</name>
<dbReference type="Proteomes" id="UP000664169">
    <property type="component" value="Unassembled WGS sequence"/>
</dbReference>
<dbReference type="Pfam" id="PF10444">
    <property type="entry name" value="Nbl1_Borealin_N"/>
    <property type="match status" value="1"/>
</dbReference>
<evidence type="ECO:0000256" key="5">
    <source>
        <dbReference type="ARBA" id="ARBA00022618"/>
    </source>
</evidence>
<feature type="compositionally biased region" description="Polar residues" evidence="10">
    <location>
        <begin position="169"/>
        <end position="192"/>
    </location>
</feature>
<dbReference type="InterPro" id="IPR018867">
    <property type="entry name" value="Cell_div_borealin"/>
</dbReference>
<dbReference type="OrthoDB" id="2392550at2759"/>
<comment type="caution">
    <text evidence="12">The sequence shown here is derived from an EMBL/GenBank/DDBJ whole genome shotgun (WGS) entry which is preliminary data.</text>
</comment>
<organism evidence="12 13">
    <name type="scientific">Gomphillus americanus</name>
    <dbReference type="NCBI Taxonomy" id="1940652"/>
    <lineage>
        <taxon>Eukaryota</taxon>
        <taxon>Fungi</taxon>
        <taxon>Dikarya</taxon>
        <taxon>Ascomycota</taxon>
        <taxon>Pezizomycotina</taxon>
        <taxon>Lecanoromycetes</taxon>
        <taxon>OSLEUM clade</taxon>
        <taxon>Ostropomycetidae</taxon>
        <taxon>Ostropales</taxon>
        <taxon>Graphidaceae</taxon>
        <taxon>Gomphilloideae</taxon>
        <taxon>Gomphillus</taxon>
    </lineage>
</organism>
<dbReference type="InterPro" id="IPR018851">
    <property type="entry name" value="Borealin_N"/>
</dbReference>
<keyword evidence="8" id="KW-0131">Cell cycle</keyword>